<dbReference type="EMBL" id="JAAVJF010000002">
    <property type="protein sequence ID" value="NYR15160.1"/>
    <property type="molecule type" value="Genomic_DNA"/>
</dbReference>
<dbReference type="AlphaFoldDB" id="A0A7L4PAJ3"/>
<reference evidence="2 3" key="1">
    <citation type="journal article" date="2020" name="Nat. Commun.">
        <title>The structures of two archaeal type IV pili illuminate evolutionary relationships.</title>
        <authorList>
            <person name="Wang F."/>
            <person name="Baquero D.P."/>
            <person name="Su Z."/>
            <person name="Beltran L.C."/>
            <person name="Prangishvili D."/>
            <person name="Krupovic M."/>
            <person name="Egelman E.H."/>
        </authorList>
    </citation>
    <scope>NUCLEOTIDE SEQUENCE [LARGE SCALE GENOMIC DNA]</scope>
    <source>
        <strain evidence="2 3">2GA</strain>
    </source>
</reference>
<feature type="coiled-coil region" evidence="1">
    <location>
        <begin position="66"/>
        <end position="93"/>
    </location>
</feature>
<organism evidence="2 3">
    <name type="scientific">Pyrobaculum arsenaticum</name>
    <dbReference type="NCBI Taxonomy" id="121277"/>
    <lineage>
        <taxon>Archaea</taxon>
        <taxon>Thermoproteota</taxon>
        <taxon>Thermoprotei</taxon>
        <taxon>Thermoproteales</taxon>
        <taxon>Thermoproteaceae</taxon>
        <taxon>Pyrobaculum</taxon>
    </lineage>
</organism>
<comment type="caution">
    <text evidence="2">The sequence shown here is derived from an EMBL/GenBank/DDBJ whole genome shotgun (WGS) entry which is preliminary data.</text>
</comment>
<dbReference type="RefSeq" id="WP_011901023.1">
    <property type="nucleotide sequence ID" value="NZ_JAAVJF010000002.1"/>
</dbReference>
<dbReference type="OMA" id="LVECIVY"/>
<keyword evidence="1" id="KW-0175">Coiled coil</keyword>
<sequence length="94" mass="10868">MPICGKWERLIVWAEKEGNSAKALEFREKLVECIVYTAMEKARKGDLAEAEALVKYGREVAKKFGIEELSFHLSLVEKEIEKKRERRKAVAQTK</sequence>
<gene>
    <name evidence="2" type="ORF">HC235_04180</name>
</gene>
<name>A0A7L4PAJ3_9CREN</name>
<proteinExistence type="predicted"/>
<protein>
    <submittedName>
        <fullName evidence="2">Uncharacterized protein</fullName>
    </submittedName>
</protein>
<evidence type="ECO:0000256" key="1">
    <source>
        <dbReference type="SAM" id="Coils"/>
    </source>
</evidence>
<evidence type="ECO:0000313" key="3">
    <source>
        <dbReference type="Proteomes" id="UP000554766"/>
    </source>
</evidence>
<keyword evidence="3" id="KW-1185">Reference proteome</keyword>
<accession>A0A7L4PAJ3</accession>
<evidence type="ECO:0000313" key="2">
    <source>
        <dbReference type="EMBL" id="NYR15160.1"/>
    </source>
</evidence>
<dbReference type="Proteomes" id="UP000554766">
    <property type="component" value="Unassembled WGS sequence"/>
</dbReference>
<dbReference type="GeneID" id="5054201"/>